<dbReference type="NCBIfam" id="TIGR00121">
    <property type="entry name" value="birA_ligase"/>
    <property type="match status" value="1"/>
</dbReference>
<dbReference type="SUPFAM" id="SSF50037">
    <property type="entry name" value="C-terminal domain of transcriptional repressors"/>
    <property type="match status" value="1"/>
</dbReference>
<evidence type="ECO:0000256" key="1">
    <source>
        <dbReference type="ARBA" id="ARBA00022598"/>
    </source>
</evidence>
<keyword evidence="3 5" id="KW-0067">ATP-binding</keyword>
<dbReference type="SUPFAM" id="SSF55681">
    <property type="entry name" value="Class II aaRS and biotin synthetases"/>
    <property type="match status" value="1"/>
</dbReference>
<proteinExistence type="inferred from homology"/>
<dbReference type="Gene3D" id="2.30.30.100">
    <property type="match status" value="1"/>
</dbReference>
<dbReference type="HOGENOM" id="CLU_051096_0_0_0"/>
<dbReference type="eggNOG" id="COG1654">
    <property type="taxonomic scope" value="Bacteria"/>
</dbReference>
<dbReference type="Gene3D" id="1.10.10.10">
    <property type="entry name" value="Winged helix-like DNA-binding domain superfamily/Winged helix DNA-binding domain"/>
    <property type="match status" value="1"/>
</dbReference>
<evidence type="ECO:0000256" key="4">
    <source>
        <dbReference type="ARBA" id="ARBA00023267"/>
    </source>
</evidence>
<dbReference type="InterPro" id="IPR036388">
    <property type="entry name" value="WH-like_DNA-bd_sf"/>
</dbReference>
<comment type="similarity">
    <text evidence="5">Belongs to the biotin--protein ligase family.</text>
</comment>
<dbReference type="GO" id="GO:0003677">
    <property type="term" value="F:DNA binding"/>
    <property type="evidence" value="ECO:0007669"/>
    <property type="project" value="UniProtKB-UniRule"/>
</dbReference>
<keyword evidence="5" id="KW-0805">Transcription regulation</keyword>
<reference evidence="7 8" key="1">
    <citation type="submission" date="2011-11" db="EMBL/GenBank/DDBJ databases">
        <title>The Noncontiguous Finished genome of Jonquetella anthropi DSM 22815.</title>
        <authorList>
            <consortium name="US DOE Joint Genome Institute (JGI-PGF)"/>
            <person name="Lucas S."/>
            <person name="Copeland A."/>
            <person name="Lapidus A."/>
            <person name="Glavina del Rio T."/>
            <person name="Dalin E."/>
            <person name="Tice H."/>
            <person name="Bruce D."/>
            <person name="Goodwin L."/>
            <person name="Pitluck S."/>
            <person name="Peters L."/>
            <person name="Mikhailova N."/>
            <person name="Held B."/>
            <person name="Kyrpides N."/>
            <person name="Mavromatis K."/>
            <person name="Ivanova N."/>
            <person name="Markowitz V."/>
            <person name="Cheng J.-F."/>
            <person name="Hugenholtz P."/>
            <person name="Woyke T."/>
            <person name="Wu D."/>
            <person name="Gronow S."/>
            <person name="Wellnitz S."/>
            <person name="Brambilla E."/>
            <person name="Klenk H.-P."/>
            <person name="Eisen J.A."/>
        </authorList>
    </citation>
    <scope>NUCLEOTIDE SEQUENCE [LARGE SCALE GENOMIC DNA]</scope>
    <source>
        <strain evidence="7 8">DSM 22815</strain>
    </source>
</reference>
<dbReference type="PANTHER" id="PTHR12835:SF5">
    <property type="entry name" value="BIOTIN--PROTEIN LIGASE"/>
    <property type="match status" value="1"/>
</dbReference>
<dbReference type="Gene3D" id="3.30.930.10">
    <property type="entry name" value="Bira Bifunctional Protein, Domain 2"/>
    <property type="match status" value="1"/>
</dbReference>
<dbReference type="EC" id="6.3.4.15" evidence="5"/>
<dbReference type="SUPFAM" id="SSF46785">
    <property type="entry name" value="Winged helix' DNA-binding domain"/>
    <property type="match status" value="1"/>
</dbReference>
<dbReference type="InterPro" id="IPR008988">
    <property type="entry name" value="Transcriptional_repressor_C"/>
</dbReference>
<dbReference type="GO" id="GO:0005737">
    <property type="term" value="C:cytoplasm"/>
    <property type="evidence" value="ECO:0007669"/>
    <property type="project" value="TreeGrafter"/>
</dbReference>
<feature type="binding site" evidence="5">
    <location>
        <position position="113"/>
    </location>
    <ligand>
        <name>biotin</name>
        <dbReference type="ChEBI" id="CHEBI:57586"/>
    </ligand>
</feature>
<dbReference type="AlphaFoldDB" id="H0UIR5"/>
<dbReference type="eggNOG" id="COG0340">
    <property type="taxonomic scope" value="Bacteria"/>
</dbReference>
<dbReference type="Pfam" id="PF08279">
    <property type="entry name" value="HTH_11"/>
    <property type="match status" value="1"/>
</dbReference>
<feature type="binding site" evidence="5">
    <location>
        <begin position="117"/>
        <end position="119"/>
    </location>
    <ligand>
        <name>biotin</name>
        <dbReference type="ChEBI" id="CHEBI:57586"/>
    </ligand>
</feature>
<keyword evidence="5" id="KW-0678">Repressor</keyword>
<evidence type="ECO:0000256" key="5">
    <source>
        <dbReference type="HAMAP-Rule" id="MF_00978"/>
    </source>
</evidence>
<evidence type="ECO:0000259" key="6">
    <source>
        <dbReference type="PROSITE" id="PS51733"/>
    </source>
</evidence>
<feature type="binding site" evidence="5">
    <location>
        <position position="183"/>
    </location>
    <ligand>
        <name>biotin</name>
        <dbReference type="ChEBI" id="CHEBI:57586"/>
    </ligand>
</feature>
<dbReference type="GO" id="GO:0004077">
    <property type="term" value="F:biotin--[biotin carboxyl-carrier protein] ligase activity"/>
    <property type="evidence" value="ECO:0007669"/>
    <property type="project" value="UniProtKB-UniRule"/>
</dbReference>
<dbReference type="CDD" id="cd16442">
    <property type="entry name" value="BPL"/>
    <property type="match status" value="1"/>
</dbReference>
<dbReference type="PROSITE" id="PS51733">
    <property type="entry name" value="BPL_LPL_CATALYTIC"/>
    <property type="match status" value="1"/>
</dbReference>
<comment type="function">
    <text evidence="5">Acts both as a biotin--[acetyl-CoA-carboxylase] ligase and a repressor.</text>
</comment>
<evidence type="ECO:0000256" key="3">
    <source>
        <dbReference type="ARBA" id="ARBA00022840"/>
    </source>
</evidence>
<dbReference type="InterPro" id="IPR003142">
    <property type="entry name" value="BPL_C"/>
</dbReference>
<evidence type="ECO:0000313" key="8">
    <source>
        <dbReference type="Proteomes" id="UP000003806"/>
    </source>
</evidence>
<dbReference type="EMBL" id="CM001376">
    <property type="protein sequence ID" value="EHM13810.1"/>
    <property type="molecule type" value="Genomic_DNA"/>
</dbReference>
<sequence length="323" mass="35224">MKDSVLQALRQSDGFVSGQKICALLGVTRAAVWKAVQMLRSDGYLIEAQPRRGYRLAFEPDRLDRMKLAELLTTCRIGRSCEILAQVDSTNTLCRTRAREGASDGLVIAAEHQTAGRGRSGRTWHSDQCQALQFSLLLRPALPPSRAALITQIGAAAMAQALVSAGFEPQIKWPNDLLLNGKKVCGILTEMSCELDRIHWVIMGVGLNVNQTDFPPDIEGIATSLAAVSGKTHDRTALLAKFLNAFEPLFDDYLANPASPQALEICRRRSSLTGREISFTDDAGLAQKAIVLGIDSVGRLEVRLADGQLRRLLSGEVHLGHQK</sequence>
<evidence type="ECO:0000256" key="2">
    <source>
        <dbReference type="ARBA" id="ARBA00022741"/>
    </source>
</evidence>
<keyword evidence="2 5" id="KW-0547">Nucleotide-binding</keyword>
<dbReference type="InterPro" id="IPR013196">
    <property type="entry name" value="HTH_11"/>
</dbReference>
<dbReference type="GO" id="GO:0006355">
    <property type="term" value="P:regulation of DNA-templated transcription"/>
    <property type="evidence" value="ECO:0007669"/>
    <property type="project" value="UniProtKB-UniRule"/>
</dbReference>
<keyword evidence="5" id="KW-0804">Transcription</keyword>
<feature type="DNA-binding region" description="H-T-H motif" evidence="5">
    <location>
        <begin position="18"/>
        <end position="37"/>
    </location>
</feature>
<keyword evidence="4 5" id="KW-0092">Biotin</keyword>
<name>H0UIR5_9BACT</name>
<dbReference type="Pfam" id="PF03099">
    <property type="entry name" value="BPL_LplA_LipB"/>
    <property type="match status" value="1"/>
</dbReference>
<dbReference type="InterPro" id="IPR004143">
    <property type="entry name" value="BPL_LPL_catalytic"/>
</dbReference>
<dbReference type="RefSeq" id="WP_008523366.1">
    <property type="nucleotide sequence ID" value="NZ_CM001376.1"/>
</dbReference>
<keyword evidence="5" id="KW-0238">DNA-binding</keyword>
<accession>H0UIR5</accession>
<dbReference type="InterPro" id="IPR045864">
    <property type="entry name" value="aa-tRNA-synth_II/BPL/LPL"/>
</dbReference>
<feature type="binding site" evidence="5">
    <location>
        <begin position="89"/>
        <end position="91"/>
    </location>
    <ligand>
        <name>biotin</name>
        <dbReference type="ChEBI" id="CHEBI:57586"/>
    </ligand>
</feature>
<dbReference type="InterPro" id="IPR004408">
    <property type="entry name" value="Biotin_CoA_COase_ligase"/>
</dbReference>
<feature type="domain" description="BPL/LPL catalytic" evidence="6">
    <location>
        <begin position="66"/>
        <end position="254"/>
    </location>
</feature>
<dbReference type="InterPro" id="IPR036390">
    <property type="entry name" value="WH_DNA-bd_sf"/>
</dbReference>
<evidence type="ECO:0000313" key="7">
    <source>
        <dbReference type="EMBL" id="EHM13810.1"/>
    </source>
</evidence>
<organism evidence="7 8">
    <name type="scientific">Jonquetella anthropi DSM 22815</name>
    <dbReference type="NCBI Taxonomy" id="885272"/>
    <lineage>
        <taxon>Bacteria</taxon>
        <taxon>Thermotogati</taxon>
        <taxon>Synergistota</taxon>
        <taxon>Synergistia</taxon>
        <taxon>Synergistales</taxon>
        <taxon>Dethiosulfovibrionaceae</taxon>
        <taxon>Jonquetella</taxon>
    </lineage>
</organism>
<keyword evidence="8" id="KW-1185">Reference proteome</keyword>
<keyword evidence="1 5" id="KW-0436">Ligase</keyword>
<gene>
    <name evidence="5" type="primary">birA</name>
    <name evidence="7" type="ORF">JonanDRAFT_1446</name>
</gene>
<protein>
    <recommendedName>
        <fullName evidence="5">Bifunctional ligase/repressor BirA</fullName>
    </recommendedName>
    <alternativeName>
        <fullName evidence="5">Biotin--[acetyl-CoA-carboxylase] ligase</fullName>
        <ecNumber evidence="5">6.3.4.15</ecNumber>
    </alternativeName>
    <alternativeName>
        <fullName evidence="5">Biotin--protein ligase</fullName>
    </alternativeName>
    <alternativeName>
        <fullName evidence="5">Biotin-[acetyl-CoA carboxylase] synthetase</fullName>
    </alternativeName>
</protein>
<dbReference type="PANTHER" id="PTHR12835">
    <property type="entry name" value="BIOTIN PROTEIN LIGASE"/>
    <property type="match status" value="1"/>
</dbReference>
<dbReference type="Pfam" id="PF02237">
    <property type="entry name" value="BPL_C"/>
    <property type="match status" value="1"/>
</dbReference>
<dbReference type="Proteomes" id="UP000003806">
    <property type="component" value="Chromosome"/>
</dbReference>
<dbReference type="HAMAP" id="MF_00978">
    <property type="entry name" value="Bifunct_BirA"/>
    <property type="match status" value="1"/>
</dbReference>
<dbReference type="InterPro" id="IPR030855">
    <property type="entry name" value="Bifunct_BirA"/>
</dbReference>
<dbReference type="GO" id="GO:0005524">
    <property type="term" value="F:ATP binding"/>
    <property type="evidence" value="ECO:0007669"/>
    <property type="project" value="UniProtKB-UniRule"/>
</dbReference>
<comment type="catalytic activity">
    <reaction evidence="5">
        <text>biotin + L-lysyl-[protein] + ATP = N(6)-biotinyl-L-lysyl-[protein] + AMP + diphosphate + H(+)</text>
        <dbReference type="Rhea" id="RHEA:11756"/>
        <dbReference type="Rhea" id="RHEA-COMP:9752"/>
        <dbReference type="Rhea" id="RHEA-COMP:10505"/>
        <dbReference type="ChEBI" id="CHEBI:15378"/>
        <dbReference type="ChEBI" id="CHEBI:29969"/>
        <dbReference type="ChEBI" id="CHEBI:30616"/>
        <dbReference type="ChEBI" id="CHEBI:33019"/>
        <dbReference type="ChEBI" id="CHEBI:57586"/>
        <dbReference type="ChEBI" id="CHEBI:83144"/>
        <dbReference type="ChEBI" id="CHEBI:456215"/>
        <dbReference type="EC" id="6.3.4.15"/>
    </reaction>
</comment>
<dbReference type="STRING" id="885272.JonanDRAFT_1446"/>